<evidence type="ECO:0000256" key="4">
    <source>
        <dbReference type="ARBA" id="ARBA00022556"/>
    </source>
</evidence>
<evidence type="ECO:0000256" key="2">
    <source>
        <dbReference type="ARBA" id="ARBA00022516"/>
    </source>
</evidence>
<feature type="binding site" evidence="10">
    <location>
        <position position="88"/>
    </location>
    <ligand>
        <name>Mn(2+)</name>
        <dbReference type="ChEBI" id="CHEBI:29035"/>
        <label>2</label>
    </ligand>
</feature>
<dbReference type="Proteomes" id="UP000241885">
    <property type="component" value="Chromosome"/>
</dbReference>
<feature type="binding site" evidence="10">
    <location>
        <position position="208"/>
    </location>
    <ligand>
        <name>Mn(2+)</name>
        <dbReference type="ChEBI" id="CHEBI:29035"/>
        <label>2</label>
    </ligand>
</feature>
<evidence type="ECO:0000256" key="9">
    <source>
        <dbReference type="ARBA" id="ARBA00023211"/>
    </source>
</evidence>
<keyword evidence="5 10" id="KW-0479">Metal-binding</keyword>
<comment type="function">
    <text evidence="10">Hydrolyzes the pyrophosphate bond of UDP-2,3-diacylglucosamine to yield 2,3-diacylglucosamine 1-phosphate (lipid X) and UMP by catalyzing the attack of water at the alpha-P atom. Involved in the biosynthesis of lipid A, a phosphorylated glycolipid that anchors the lipopolysaccharide to the outer membrane of the cell.</text>
</comment>
<dbReference type="Pfam" id="PF00149">
    <property type="entry name" value="Metallophos"/>
    <property type="match status" value="1"/>
</dbReference>
<dbReference type="NCBIfam" id="NF003743">
    <property type="entry name" value="PRK05340.1"/>
    <property type="match status" value="1"/>
</dbReference>
<evidence type="ECO:0000256" key="10">
    <source>
        <dbReference type="HAMAP-Rule" id="MF_00575"/>
    </source>
</evidence>
<evidence type="ECO:0000256" key="5">
    <source>
        <dbReference type="ARBA" id="ARBA00022723"/>
    </source>
</evidence>
<dbReference type="Gene3D" id="3.60.21.10">
    <property type="match status" value="1"/>
</dbReference>
<name>A0A2R4BLD5_THAAR</name>
<evidence type="ECO:0000256" key="7">
    <source>
        <dbReference type="ARBA" id="ARBA00023098"/>
    </source>
</evidence>
<dbReference type="UniPathway" id="UPA00359">
    <property type="reaction ID" value="UER00480"/>
</dbReference>
<keyword evidence="8 10" id="KW-0472">Membrane</keyword>
<dbReference type="InterPro" id="IPR043461">
    <property type="entry name" value="LpxH-like"/>
</dbReference>
<comment type="pathway">
    <text evidence="10">Glycolipid biosynthesis; lipid IV(A) biosynthesis; lipid IV(A) from (3R)-3-hydroxytetradecanoyl-[acyl-carrier-protein] and UDP-N-acetyl-alpha-D-glucosamine: step 4/6.</text>
</comment>
<keyword evidence="1 10" id="KW-1003">Cell membrane</keyword>
<protein>
    <recommendedName>
        <fullName evidence="10">UDP-2,3-diacylglucosamine hydrolase</fullName>
        <ecNumber evidence="10">3.6.1.54</ecNumber>
    </recommendedName>
    <alternativeName>
        <fullName evidence="10">UDP-2,3-diacylglucosamine diphosphatase</fullName>
    </alternativeName>
</protein>
<dbReference type="EC" id="3.6.1.54" evidence="10"/>
<comment type="catalytic activity">
    <reaction evidence="10">
        <text>UDP-2-N,3-O-bis[(3R)-3-hydroxytetradecanoyl]-alpha-D-glucosamine + H2O = 2-N,3-O-bis[(3R)-3-hydroxytetradecanoyl]-alpha-D-glucosaminyl 1-phosphate + UMP + 2 H(+)</text>
        <dbReference type="Rhea" id="RHEA:25213"/>
        <dbReference type="ChEBI" id="CHEBI:15377"/>
        <dbReference type="ChEBI" id="CHEBI:15378"/>
        <dbReference type="ChEBI" id="CHEBI:57865"/>
        <dbReference type="ChEBI" id="CHEBI:57957"/>
        <dbReference type="ChEBI" id="CHEBI:78847"/>
        <dbReference type="EC" id="3.6.1.54"/>
    </reaction>
</comment>
<dbReference type="GO" id="GO:0019897">
    <property type="term" value="C:extrinsic component of plasma membrane"/>
    <property type="evidence" value="ECO:0007669"/>
    <property type="project" value="UniProtKB-UniRule"/>
</dbReference>
<dbReference type="NCBIfam" id="TIGR01854">
    <property type="entry name" value="lipid_A_lpxH"/>
    <property type="match status" value="1"/>
</dbReference>
<feature type="binding site" evidence="10">
    <location>
        <position position="135"/>
    </location>
    <ligand>
        <name>substrate</name>
    </ligand>
</feature>
<feature type="binding site" evidence="10">
    <location>
        <position position="127"/>
    </location>
    <ligand>
        <name>Mn(2+)</name>
        <dbReference type="ChEBI" id="CHEBI:29035"/>
        <label>2</label>
    </ligand>
</feature>
<organism evidence="12 13">
    <name type="scientific">Thauera aromatica K172</name>
    <dbReference type="NCBI Taxonomy" id="44139"/>
    <lineage>
        <taxon>Bacteria</taxon>
        <taxon>Pseudomonadati</taxon>
        <taxon>Pseudomonadota</taxon>
        <taxon>Betaproteobacteria</taxon>
        <taxon>Rhodocyclales</taxon>
        <taxon>Zoogloeaceae</taxon>
        <taxon>Thauera</taxon>
    </lineage>
</organism>
<evidence type="ECO:0000259" key="11">
    <source>
        <dbReference type="Pfam" id="PF00149"/>
    </source>
</evidence>
<keyword evidence="2 10" id="KW-0444">Lipid biosynthesis</keyword>
<dbReference type="EMBL" id="CP028339">
    <property type="protein sequence ID" value="AVR88128.1"/>
    <property type="molecule type" value="Genomic_DNA"/>
</dbReference>
<dbReference type="PANTHER" id="PTHR34990:SF1">
    <property type="entry name" value="UDP-2,3-DIACYLGLUCOSAMINE HYDROLASE"/>
    <property type="match status" value="1"/>
</dbReference>
<feature type="binding site" evidence="10">
    <location>
        <position position="208"/>
    </location>
    <ligand>
        <name>substrate</name>
    </ligand>
</feature>
<dbReference type="OrthoDB" id="9783283at2"/>
<reference evidence="12 13" key="1">
    <citation type="submission" date="2018-03" db="EMBL/GenBank/DDBJ databases">
        <title>Complete genome sequence of Thauera aromatica, a model organism for studying aromatic compound degradation under denitrifying conditions.</title>
        <authorList>
            <person name="Lo H.-Y."/>
            <person name="Goris T."/>
            <person name="Boll M."/>
            <person name="Mueller J.A."/>
        </authorList>
    </citation>
    <scope>NUCLEOTIDE SEQUENCE [LARGE SCALE GENOMIC DNA]</scope>
    <source>
        <strain evidence="12 13">K172</strain>
    </source>
</reference>
<comment type="subcellular location">
    <subcellularLocation>
        <location evidence="10">Cell inner membrane</location>
        <topology evidence="10">Peripheral membrane protein</topology>
        <orientation evidence="10">Cytoplasmic side</orientation>
    </subcellularLocation>
</comment>
<dbReference type="HAMAP" id="MF_00575">
    <property type="entry name" value="LpxH"/>
    <property type="match status" value="1"/>
</dbReference>
<evidence type="ECO:0000313" key="12">
    <source>
        <dbReference type="EMBL" id="AVR88128.1"/>
    </source>
</evidence>
<dbReference type="GO" id="GO:0008758">
    <property type="term" value="F:UDP-2,3-diacylglucosamine hydrolase activity"/>
    <property type="evidence" value="ECO:0007669"/>
    <property type="project" value="UniProtKB-UniRule"/>
</dbReference>
<dbReference type="SUPFAM" id="SSF56300">
    <property type="entry name" value="Metallo-dependent phosphatases"/>
    <property type="match status" value="1"/>
</dbReference>
<evidence type="ECO:0000313" key="13">
    <source>
        <dbReference type="Proteomes" id="UP000241885"/>
    </source>
</evidence>
<evidence type="ECO:0000256" key="3">
    <source>
        <dbReference type="ARBA" id="ARBA00022519"/>
    </source>
</evidence>
<feature type="binding site" evidence="10">
    <location>
        <position position="49"/>
    </location>
    <ligand>
        <name>Mn(2+)</name>
        <dbReference type="ChEBI" id="CHEBI:29035"/>
        <label>2</label>
    </ligand>
</feature>
<dbReference type="GO" id="GO:0005737">
    <property type="term" value="C:cytoplasm"/>
    <property type="evidence" value="ECO:0007669"/>
    <property type="project" value="InterPro"/>
</dbReference>
<sequence length="251" mass="27587">MPEAVHAALPALFVSDLHLKEDEPDTVAAFLDFLAGPARGAGSLFILGDLFEYWAGDDDLDAPFNQRVCNALRTLAGHGAGVFFIAGNRDLLAGEGFARAAGLQRLADPCRVRFGRGEDAALVLLSHGDALCTDDLAYQVYRRQVRDPAWQAAFLAQPLAARKAFIESLRQQSEAAKCEKAMEIMDVNAEAVSTLLRAHRYPTLVHGHTHRPARHEHAIDGRHCVRWVLSDWHGRATWLAFDGRHFEAASA</sequence>
<feature type="binding site" evidence="10">
    <location>
        <position position="16"/>
    </location>
    <ligand>
        <name>Mn(2+)</name>
        <dbReference type="ChEBI" id="CHEBI:29035"/>
        <label>1</label>
    </ligand>
</feature>
<evidence type="ECO:0000256" key="1">
    <source>
        <dbReference type="ARBA" id="ARBA00022475"/>
    </source>
</evidence>
<dbReference type="GO" id="GO:0009245">
    <property type="term" value="P:lipid A biosynthetic process"/>
    <property type="evidence" value="ECO:0007669"/>
    <property type="project" value="UniProtKB-UniRule"/>
</dbReference>
<dbReference type="AlphaFoldDB" id="A0A2R4BLD5"/>
<comment type="cofactor">
    <cofactor evidence="10">
        <name>Mn(2+)</name>
        <dbReference type="ChEBI" id="CHEBI:29035"/>
    </cofactor>
    <text evidence="10">Binds 2 Mn(2+) ions per subunit in a binuclear metal center.</text>
</comment>
<feature type="binding site" evidence="10">
    <location>
        <position position="210"/>
    </location>
    <ligand>
        <name>Mn(2+)</name>
        <dbReference type="ChEBI" id="CHEBI:29035"/>
        <label>1</label>
    </ligand>
</feature>
<keyword evidence="9 10" id="KW-0464">Manganese</keyword>
<keyword evidence="7 10" id="KW-0443">Lipid metabolism</keyword>
<dbReference type="GO" id="GO:0030145">
    <property type="term" value="F:manganese ion binding"/>
    <property type="evidence" value="ECO:0007669"/>
    <property type="project" value="UniProtKB-UniRule"/>
</dbReference>
<accession>A0A2R4BLD5</accession>
<keyword evidence="13" id="KW-1185">Reference proteome</keyword>
<dbReference type="InterPro" id="IPR010138">
    <property type="entry name" value="UDP-diacylglucosamine_Hdrlase"/>
</dbReference>
<dbReference type="KEGG" id="tak:Tharo_1197"/>
<keyword evidence="4 10" id="KW-0441">Lipid A biosynthesis</keyword>
<keyword evidence="6 10" id="KW-0378">Hydrolase</keyword>
<feature type="binding site" evidence="10">
    <location>
        <position position="180"/>
    </location>
    <ligand>
        <name>substrate</name>
    </ligand>
</feature>
<proteinExistence type="inferred from homology"/>
<gene>
    <name evidence="10" type="primary">lpxH</name>
    <name evidence="12" type="ORF">Tharo_1197</name>
</gene>
<dbReference type="InterPro" id="IPR004843">
    <property type="entry name" value="Calcineurin-like_PHP"/>
</dbReference>
<dbReference type="InterPro" id="IPR029052">
    <property type="entry name" value="Metallo-depent_PP-like"/>
</dbReference>
<evidence type="ECO:0000256" key="8">
    <source>
        <dbReference type="ARBA" id="ARBA00023136"/>
    </source>
</evidence>
<keyword evidence="3 10" id="KW-0997">Cell inner membrane</keyword>
<evidence type="ECO:0000256" key="6">
    <source>
        <dbReference type="ARBA" id="ARBA00022801"/>
    </source>
</evidence>
<feature type="binding site" evidence="10">
    <location>
        <position position="18"/>
    </location>
    <ligand>
        <name>Mn(2+)</name>
        <dbReference type="ChEBI" id="CHEBI:29035"/>
        <label>1</label>
    </ligand>
</feature>
<feature type="binding site" evidence="10">
    <location>
        <position position="173"/>
    </location>
    <ligand>
        <name>substrate</name>
    </ligand>
</feature>
<feature type="binding site" evidence="10">
    <location>
        <position position="177"/>
    </location>
    <ligand>
        <name>substrate</name>
    </ligand>
</feature>
<dbReference type="CDD" id="cd07398">
    <property type="entry name" value="MPP_YbbF-LpxH"/>
    <property type="match status" value="1"/>
</dbReference>
<feature type="domain" description="Calcineurin-like phosphoesterase" evidence="11">
    <location>
        <begin position="10"/>
        <end position="212"/>
    </location>
</feature>
<comment type="similarity">
    <text evidence="10">Belongs to the LpxH family.</text>
</comment>
<dbReference type="RefSeq" id="WP_107220423.1">
    <property type="nucleotide sequence ID" value="NZ_CP028339.1"/>
</dbReference>
<feature type="binding site" evidence="10">
    <location>
        <begin position="88"/>
        <end position="89"/>
    </location>
    <ligand>
        <name>substrate</name>
    </ligand>
</feature>
<dbReference type="PANTHER" id="PTHR34990">
    <property type="entry name" value="UDP-2,3-DIACYLGLUCOSAMINE HYDROLASE-RELATED"/>
    <property type="match status" value="1"/>
</dbReference>
<feature type="binding site" evidence="10">
    <location>
        <position position="49"/>
    </location>
    <ligand>
        <name>Mn(2+)</name>
        <dbReference type="ChEBI" id="CHEBI:29035"/>
        <label>1</label>
    </ligand>
</feature>